<reference evidence="2" key="2">
    <citation type="submission" date="2021-04" db="EMBL/GenBank/DDBJ databases">
        <authorList>
            <person name="Gilroy R."/>
        </authorList>
    </citation>
    <scope>NUCLEOTIDE SEQUENCE</scope>
    <source>
        <strain evidence="2">USAMLcec2-132</strain>
    </source>
</reference>
<feature type="domain" description="Helix-turn-helix conjugative transposon-like" evidence="1">
    <location>
        <begin position="5"/>
        <end position="59"/>
    </location>
</feature>
<evidence type="ECO:0000313" key="2">
    <source>
        <dbReference type="EMBL" id="HJC23238.1"/>
    </source>
</evidence>
<dbReference type="GO" id="GO:0006352">
    <property type="term" value="P:DNA-templated transcription initiation"/>
    <property type="evidence" value="ECO:0007669"/>
    <property type="project" value="InterPro"/>
</dbReference>
<organism evidence="2 3">
    <name type="scientific">Candidatus Eisenbergiella merdavium</name>
    <dbReference type="NCBI Taxonomy" id="2838551"/>
    <lineage>
        <taxon>Bacteria</taxon>
        <taxon>Bacillati</taxon>
        <taxon>Bacillota</taxon>
        <taxon>Clostridia</taxon>
        <taxon>Lachnospirales</taxon>
        <taxon>Lachnospiraceae</taxon>
        <taxon>Eisenbergiella</taxon>
    </lineage>
</organism>
<comment type="caution">
    <text evidence="2">The sequence shown here is derived from an EMBL/GenBank/DDBJ whole genome shotgun (WGS) entry which is preliminary data.</text>
</comment>
<proteinExistence type="predicted"/>
<dbReference type="GO" id="GO:0003700">
    <property type="term" value="F:DNA-binding transcription factor activity"/>
    <property type="evidence" value="ECO:0007669"/>
    <property type="project" value="InterPro"/>
</dbReference>
<name>A0A9D2NDQ4_9FIRM</name>
<dbReference type="AlphaFoldDB" id="A0A9D2NDQ4"/>
<gene>
    <name evidence="2" type="ORF">H9761_05980</name>
</gene>
<dbReference type="SUPFAM" id="SSF88946">
    <property type="entry name" value="Sigma2 domain of RNA polymerase sigma factors"/>
    <property type="match status" value="1"/>
</dbReference>
<dbReference type="Proteomes" id="UP000823891">
    <property type="component" value="Unassembled WGS sequence"/>
</dbReference>
<accession>A0A9D2NDQ4</accession>
<dbReference type="InterPro" id="IPR013325">
    <property type="entry name" value="RNA_pol_sigma_r2"/>
</dbReference>
<dbReference type="Pfam" id="PF12645">
    <property type="entry name" value="HTH_16"/>
    <property type="match status" value="1"/>
</dbReference>
<evidence type="ECO:0000313" key="3">
    <source>
        <dbReference type="Proteomes" id="UP000823891"/>
    </source>
</evidence>
<protein>
    <submittedName>
        <fullName evidence="2">Helix-turn-helix domain-containing protein</fullName>
    </submittedName>
</protein>
<evidence type="ECO:0000259" key="1">
    <source>
        <dbReference type="Pfam" id="PF12645"/>
    </source>
</evidence>
<dbReference type="InterPro" id="IPR024760">
    <property type="entry name" value="HTH_dom_conjug_TS-like"/>
</dbReference>
<sequence>MKFEQLLIEAQRGSEAAVEEVVCMYRPLLIKKAIVDGIFDEDLYQELSITLLRCIQKFHI</sequence>
<dbReference type="EMBL" id="DWWS01000021">
    <property type="protein sequence ID" value="HJC23238.1"/>
    <property type="molecule type" value="Genomic_DNA"/>
</dbReference>
<reference evidence="2" key="1">
    <citation type="journal article" date="2021" name="PeerJ">
        <title>Extensive microbial diversity within the chicken gut microbiome revealed by metagenomics and culture.</title>
        <authorList>
            <person name="Gilroy R."/>
            <person name="Ravi A."/>
            <person name="Getino M."/>
            <person name="Pursley I."/>
            <person name="Horton D.L."/>
            <person name="Alikhan N.F."/>
            <person name="Baker D."/>
            <person name="Gharbi K."/>
            <person name="Hall N."/>
            <person name="Watson M."/>
            <person name="Adriaenssens E.M."/>
            <person name="Foster-Nyarko E."/>
            <person name="Jarju S."/>
            <person name="Secka A."/>
            <person name="Antonio M."/>
            <person name="Oren A."/>
            <person name="Chaudhuri R.R."/>
            <person name="La Ragione R."/>
            <person name="Hildebrand F."/>
            <person name="Pallen M.J."/>
        </authorList>
    </citation>
    <scope>NUCLEOTIDE SEQUENCE</scope>
    <source>
        <strain evidence="2">USAMLcec2-132</strain>
    </source>
</reference>